<comment type="caution">
    <text evidence="2">The sequence shown here is derived from an EMBL/GenBank/DDBJ whole genome shotgun (WGS) entry which is preliminary data.</text>
</comment>
<evidence type="ECO:0000313" key="2">
    <source>
        <dbReference type="EMBL" id="KAK8845208.1"/>
    </source>
</evidence>
<protein>
    <submittedName>
        <fullName evidence="2">Uncharacterized protein</fullName>
    </submittedName>
</protein>
<dbReference type="Proteomes" id="UP001470230">
    <property type="component" value="Unassembled WGS sequence"/>
</dbReference>
<feature type="compositionally biased region" description="Polar residues" evidence="1">
    <location>
        <begin position="147"/>
        <end position="161"/>
    </location>
</feature>
<dbReference type="EMBL" id="JAPFFF010000031">
    <property type="protein sequence ID" value="KAK8845208.1"/>
    <property type="molecule type" value="Genomic_DNA"/>
</dbReference>
<keyword evidence="3" id="KW-1185">Reference proteome</keyword>
<feature type="region of interest" description="Disordered" evidence="1">
    <location>
        <begin position="147"/>
        <end position="205"/>
    </location>
</feature>
<evidence type="ECO:0000256" key="1">
    <source>
        <dbReference type="SAM" id="MobiDB-lite"/>
    </source>
</evidence>
<feature type="compositionally biased region" description="Basic residues" evidence="1">
    <location>
        <begin position="162"/>
        <end position="176"/>
    </location>
</feature>
<sequence>MTLRECRNENDANTYYLGLERLSSHCVEQYFGQYRNHYLGKYQIKNAFRFAVKAAISIEFQSNVGVDFTIYCRDNYGGTHLHYQLNGKEEDDKSITIYSQNEIKEMALDVIQNATKQDMHYASNTKNFILEIQKFLSLYPSPKEKNVSASKGANILPNITSTKRKRGRKNKQKSRTKNNEQNISEQFKTNVEPQNHSNQQFPTYW</sequence>
<gene>
    <name evidence="2" type="ORF">M9Y10_021392</name>
</gene>
<evidence type="ECO:0000313" key="3">
    <source>
        <dbReference type="Proteomes" id="UP001470230"/>
    </source>
</evidence>
<reference evidence="2 3" key="1">
    <citation type="submission" date="2024-04" db="EMBL/GenBank/DDBJ databases">
        <title>Tritrichomonas musculus Genome.</title>
        <authorList>
            <person name="Alves-Ferreira E."/>
            <person name="Grigg M."/>
            <person name="Lorenzi H."/>
            <person name="Galac M."/>
        </authorList>
    </citation>
    <scope>NUCLEOTIDE SEQUENCE [LARGE SCALE GENOMIC DNA]</scope>
    <source>
        <strain evidence="2 3">EAF2021</strain>
    </source>
</reference>
<organism evidence="2 3">
    <name type="scientific">Tritrichomonas musculus</name>
    <dbReference type="NCBI Taxonomy" id="1915356"/>
    <lineage>
        <taxon>Eukaryota</taxon>
        <taxon>Metamonada</taxon>
        <taxon>Parabasalia</taxon>
        <taxon>Tritrichomonadida</taxon>
        <taxon>Tritrichomonadidae</taxon>
        <taxon>Tritrichomonas</taxon>
    </lineage>
</organism>
<feature type="compositionally biased region" description="Polar residues" evidence="1">
    <location>
        <begin position="179"/>
        <end position="205"/>
    </location>
</feature>
<accession>A0ABR2HEW8</accession>
<proteinExistence type="predicted"/>
<name>A0ABR2HEW8_9EUKA</name>